<protein>
    <submittedName>
        <fullName evidence="2">Uncharacterized protein</fullName>
    </submittedName>
</protein>
<dbReference type="AlphaFoldDB" id="A0A821NKW0"/>
<evidence type="ECO:0000256" key="1">
    <source>
        <dbReference type="SAM" id="MobiDB-lite"/>
    </source>
</evidence>
<reference evidence="2" key="1">
    <citation type="submission" date="2021-02" db="EMBL/GenBank/DDBJ databases">
        <authorList>
            <person name="Nowell W R."/>
        </authorList>
    </citation>
    <scope>NUCLEOTIDE SEQUENCE</scope>
</reference>
<evidence type="ECO:0000313" key="3">
    <source>
        <dbReference type="Proteomes" id="UP000663873"/>
    </source>
</evidence>
<accession>A0A821NKW0</accession>
<feature type="compositionally biased region" description="Polar residues" evidence="1">
    <location>
        <begin position="79"/>
        <end position="89"/>
    </location>
</feature>
<feature type="non-terminal residue" evidence="2">
    <location>
        <position position="89"/>
    </location>
</feature>
<proteinExistence type="predicted"/>
<organism evidence="2 3">
    <name type="scientific">Rotaria socialis</name>
    <dbReference type="NCBI Taxonomy" id="392032"/>
    <lineage>
        <taxon>Eukaryota</taxon>
        <taxon>Metazoa</taxon>
        <taxon>Spiralia</taxon>
        <taxon>Gnathifera</taxon>
        <taxon>Rotifera</taxon>
        <taxon>Eurotatoria</taxon>
        <taxon>Bdelloidea</taxon>
        <taxon>Philodinida</taxon>
        <taxon>Philodinidae</taxon>
        <taxon>Rotaria</taxon>
    </lineage>
</organism>
<feature type="region of interest" description="Disordered" evidence="1">
    <location>
        <begin position="62"/>
        <end position="89"/>
    </location>
</feature>
<gene>
    <name evidence="2" type="ORF">UJA718_LOCUS40733</name>
</gene>
<feature type="region of interest" description="Disordered" evidence="1">
    <location>
        <begin position="1"/>
        <end position="24"/>
    </location>
</feature>
<dbReference type="EMBL" id="CAJOBP010045883">
    <property type="protein sequence ID" value="CAF4788718.1"/>
    <property type="molecule type" value="Genomic_DNA"/>
</dbReference>
<feature type="compositionally biased region" description="Polar residues" evidence="1">
    <location>
        <begin position="1"/>
        <end position="13"/>
    </location>
</feature>
<sequence length="89" mass="10489">MNDSSNLNIPISKSRSRAVPHPSSILTPNRLILSEQWLPERQLQPNQIKYYYQCLQDKTYQRLHKKTNGDRRKSKKKALTNTNPVQQQQ</sequence>
<feature type="compositionally biased region" description="Basic residues" evidence="1">
    <location>
        <begin position="62"/>
        <end position="78"/>
    </location>
</feature>
<name>A0A821NKW0_9BILA</name>
<evidence type="ECO:0000313" key="2">
    <source>
        <dbReference type="EMBL" id="CAF4788718.1"/>
    </source>
</evidence>
<keyword evidence="3" id="KW-1185">Reference proteome</keyword>
<dbReference type="Proteomes" id="UP000663873">
    <property type="component" value="Unassembled WGS sequence"/>
</dbReference>
<comment type="caution">
    <text evidence="2">The sequence shown here is derived from an EMBL/GenBank/DDBJ whole genome shotgun (WGS) entry which is preliminary data.</text>
</comment>